<proteinExistence type="predicted"/>
<protein>
    <submittedName>
        <fullName evidence="3">Putative secreted protein</fullName>
    </submittedName>
</protein>
<feature type="chain" id="PRO_5026809109" evidence="2">
    <location>
        <begin position="24"/>
        <end position="73"/>
    </location>
</feature>
<feature type="signal peptide" evidence="2">
    <location>
        <begin position="1"/>
        <end position="23"/>
    </location>
</feature>
<dbReference type="EMBL" id="GIIL01006266">
    <property type="protein sequence ID" value="NOV49992.1"/>
    <property type="molecule type" value="Transcribed_RNA"/>
</dbReference>
<evidence type="ECO:0000256" key="2">
    <source>
        <dbReference type="SAM" id="SignalP"/>
    </source>
</evidence>
<accession>A0A6M2DUY6</accession>
<evidence type="ECO:0000256" key="1">
    <source>
        <dbReference type="SAM" id="MobiDB-lite"/>
    </source>
</evidence>
<feature type="region of interest" description="Disordered" evidence="1">
    <location>
        <begin position="54"/>
        <end position="73"/>
    </location>
</feature>
<feature type="compositionally biased region" description="Basic and acidic residues" evidence="1">
    <location>
        <begin position="62"/>
        <end position="73"/>
    </location>
</feature>
<reference evidence="3" key="1">
    <citation type="submission" date="2020-03" db="EMBL/GenBank/DDBJ databases">
        <title>Transcriptomic Profiling of the Digestive Tract of the Rat Flea, Xenopsylla cheopis, Following Blood Feeding and Infection with Yersinia pestis.</title>
        <authorList>
            <person name="Bland D.M."/>
            <person name="Martens C.A."/>
            <person name="Virtaneva K."/>
            <person name="Kanakabandi K."/>
            <person name="Long D."/>
            <person name="Rosenke R."/>
            <person name="Saturday G.A."/>
            <person name="Hoyt F.H."/>
            <person name="Bruno D.P."/>
            <person name="Ribeiro J.M.C."/>
            <person name="Hinnebusch J."/>
        </authorList>
    </citation>
    <scope>NUCLEOTIDE SEQUENCE</scope>
</reference>
<sequence length="73" mass="8434">MPRFRHTVYTLLIYLVNCDLTTCSPCKNGTKISTKSKFISRNDNSPLLYLEQERSQLSGHKNSTEKSIHRFQG</sequence>
<name>A0A6M2DUY6_XENCH</name>
<dbReference type="AlphaFoldDB" id="A0A6M2DUY6"/>
<organism evidence="3">
    <name type="scientific">Xenopsylla cheopis</name>
    <name type="common">Oriental rat flea</name>
    <name type="synonym">Pulex cheopis</name>
    <dbReference type="NCBI Taxonomy" id="163159"/>
    <lineage>
        <taxon>Eukaryota</taxon>
        <taxon>Metazoa</taxon>
        <taxon>Ecdysozoa</taxon>
        <taxon>Arthropoda</taxon>
        <taxon>Hexapoda</taxon>
        <taxon>Insecta</taxon>
        <taxon>Pterygota</taxon>
        <taxon>Neoptera</taxon>
        <taxon>Endopterygota</taxon>
        <taxon>Siphonaptera</taxon>
        <taxon>Pulicidae</taxon>
        <taxon>Xenopsyllinae</taxon>
        <taxon>Xenopsylla</taxon>
    </lineage>
</organism>
<keyword evidence="2" id="KW-0732">Signal</keyword>
<evidence type="ECO:0000313" key="3">
    <source>
        <dbReference type="EMBL" id="NOV49992.1"/>
    </source>
</evidence>